<dbReference type="Proteomes" id="UP000623967">
    <property type="component" value="Unassembled WGS sequence"/>
</dbReference>
<proteinExistence type="predicted"/>
<evidence type="ECO:0000313" key="2">
    <source>
        <dbReference type="Proteomes" id="UP000623967"/>
    </source>
</evidence>
<evidence type="ECO:0000313" key="1">
    <source>
        <dbReference type="EMBL" id="MBL4954837.1"/>
    </source>
</evidence>
<accession>A0ABS1TU47</accession>
<gene>
    <name evidence="1" type="ORF">JK635_22005</name>
</gene>
<name>A0ABS1TU47_9BACI</name>
<protein>
    <submittedName>
        <fullName evidence="1">Uncharacterized protein</fullName>
    </submittedName>
</protein>
<dbReference type="EMBL" id="JAESWB010000365">
    <property type="protein sequence ID" value="MBL4954837.1"/>
    <property type="molecule type" value="Genomic_DNA"/>
</dbReference>
<comment type="caution">
    <text evidence="1">The sequence shown here is derived from an EMBL/GenBank/DDBJ whole genome shotgun (WGS) entry which is preliminary data.</text>
</comment>
<keyword evidence="2" id="KW-1185">Reference proteome</keyword>
<organism evidence="1 2">
    <name type="scientific">Neobacillus paridis</name>
    <dbReference type="NCBI Taxonomy" id="2803862"/>
    <lineage>
        <taxon>Bacteria</taxon>
        <taxon>Bacillati</taxon>
        <taxon>Bacillota</taxon>
        <taxon>Bacilli</taxon>
        <taxon>Bacillales</taxon>
        <taxon>Bacillaceae</taxon>
        <taxon>Neobacillus</taxon>
    </lineage>
</organism>
<dbReference type="RefSeq" id="WP_202656075.1">
    <property type="nucleotide sequence ID" value="NZ_JAESWB010000365.1"/>
</dbReference>
<reference evidence="1 2" key="1">
    <citation type="submission" date="2021-01" db="EMBL/GenBank/DDBJ databases">
        <title>Genome public.</title>
        <authorList>
            <person name="Liu C."/>
            <person name="Sun Q."/>
        </authorList>
    </citation>
    <scope>NUCLEOTIDE SEQUENCE [LARGE SCALE GENOMIC DNA]</scope>
    <source>
        <strain evidence="1 2">YIM B02564</strain>
    </source>
</reference>
<sequence>MGFGAIPLFLFMIIPAAYIVWASTTMIKLQREKIELLKSIDSKMN</sequence>